<dbReference type="Proteomes" id="UP000002051">
    <property type="component" value="Chromosome 5"/>
</dbReference>
<dbReference type="HOGENOM" id="CLU_2779700_0_0_1"/>
<evidence type="ECO:0000313" key="3">
    <source>
        <dbReference type="EnsemblPlants" id="KEH28213"/>
    </source>
</evidence>
<proteinExistence type="predicted"/>
<organism evidence="2 4">
    <name type="scientific">Medicago truncatula</name>
    <name type="common">Barrel medic</name>
    <name type="synonym">Medicago tribuloides</name>
    <dbReference type="NCBI Taxonomy" id="3880"/>
    <lineage>
        <taxon>Eukaryota</taxon>
        <taxon>Viridiplantae</taxon>
        <taxon>Streptophyta</taxon>
        <taxon>Embryophyta</taxon>
        <taxon>Tracheophyta</taxon>
        <taxon>Spermatophyta</taxon>
        <taxon>Magnoliopsida</taxon>
        <taxon>eudicotyledons</taxon>
        <taxon>Gunneridae</taxon>
        <taxon>Pentapetalae</taxon>
        <taxon>rosids</taxon>
        <taxon>fabids</taxon>
        <taxon>Fabales</taxon>
        <taxon>Fabaceae</taxon>
        <taxon>Papilionoideae</taxon>
        <taxon>50 kb inversion clade</taxon>
        <taxon>NPAAA clade</taxon>
        <taxon>Hologalegina</taxon>
        <taxon>IRL clade</taxon>
        <taxon>Trifolieae</taxon>
        <taxon>Medicago</taxon>
    </lineage>
</organism>
<evidence type="ECO:0000313" key="4">
    <source>
        <dbReference type="Proteomes" id="UP000002051"/>
    </source>
</evidence>
<evidence type="ECO:0000256" key="1">
    <source>
        <dbReference type="SAM" id="Phobius"/>
    </source>
</evidence>
<keyword evidence="1" id="KW-0472">Membrane</keyword>
<reference evidence="2 4" key="1">
    <citation type="journal article" date="2011" name="Nature">
        <title>The Medicago genome provides insight into the evolution of rhizobial symbioses.</title>
        <authorList>
            <person name="Young N.D."/>
            <person name="Debelle F."/>
            <person name="Oldroyd G.E."/>
            <person name="Geurts R."/>
            <person name="Cannon S.B."/>
            <person name="Udvardi M.K."/>
            <person name="Benedito V.A."/>
            <person name="Mayer K.F."/>
            <person name="Gouzy J."/>
            <person name="Schoof H."/>
            <person name="Van de Peer Y."/>
            <person name="Proost S."/>
            <person name="Cook D.R."/>
            <person name="Meyers B.C."/>
            <person name="Spannagl M."/>
            <person name="Cheung F."/>
            <person name="De Mita S."/>
            <person name="Krishnakumar V."/>
            <person name="Gundlach H."/>
            <person name="Zhou S."/>
            <person name="Mudge J."/>
            <person name="Bharti A.K."/>
            <person name="Murray J.D."/>
            <person name="Naoumkina M.A."/>
            <person name="Rosen B."/>
            <person name="Silverstein K.A."/>
            <person name="Tang H."/>
            <person name="Rombauts S."/>
            <person name="Zhao P.X."/>
            <person name="Zhou P."/>
            <person name="Barbe V."/>
            <person name="Bardou P."/>
            <person name="Bechner M."/>
            <person name="Bellec A."/>
            <person name="Berger A."/>
            <person name="Berges H."/>
            <person name="Bidwell S."/>
            <person name="Bisseling T."/>
            <person name="Choisne N."/>
            <person name="Couloux A."/>
            <person name="Denny R."/>
            <person name="Deshpande S."/>
            <person name="Dai X."/>
            <person name="Doyle J.J."/>
            <person name="Dudez A.M."/>
            <person name="Farmer A.D."/>
            <person name="Fouteau S."/>
            <person name="Franken C."/>
            <person name="Gibelin C."/>
            <person name="Gish J."/>
            <person name="Goldstein S."/>
            <person name="Gonzalez A.J."/>
            <person name="Green P.J."/>
            <person name="Hallab A."/>
            <person name="Hartog M."/>
            <person name="Hua A."/>
            <person name="Humphray S.J."/>
            <person name="Jeong D.H."/>
            <person name="Jing Y."/>
            <person name="Jocker A."/>
            <person name="Kenton S.M."/>
            <person name="Kim D.J."/>
            <person name="Klee K."/>
            <person name="Lai H."/>
            <person name="Lang C."/>
            <person name="Lin S."/>
            <person name="Macmil S.L."/>
            <person name="Magdelenat G."/>
            <person name="Matthews L."/>
            <person name="McCorrison J."/>
            <person name="Monaghan E.L."/>
            <person name="Mun J.H."/>
            <person name="Najar F.Z."/>
            <person name="Nicholson C."/>
            <person name="Noirot C."/>
            <person name="O'Bleness M."/>
            <person name="Paule C.R."/>
            <person name="Poulain J."/>
            <person name="Prion F."/>
            <person name="Qin B."/>
            <person name="Qu C."/>
            <person name="Retzel E.F."/>
            <person name="Riddle C."/>
            <person name="Sallet E."/>
            <person name="Samain S."/>
            <person name="Samson N."/>
            <person name="Sanders I."/>
            <person name="Saurat O."/>
            <person name="Scarpelli C."/>
            <person name="Schiex T."/>
            <person name="Segurens B."/>
            <person name="Severin A.J."/>
            <person name="Sherrier D.J."/>
            <person name="Shi R."/>
            <person name="Sims S."/>
            <person name="Singer S.R."/>
            <person name="Sinharoy S."/>
            <person name="Sterck L."/>
            <person name="Viollet A."/>
            <person name="Wang B.B."/>
            <person name="Wang K."/>
            <person name="Wang M."/>
            <person name="Wang X."/>
            <person name="Warfsmann J."/>
            <person name="Weissenbach J."/>
            <person name="White D.D."/>
            <person name="White J.D."/>
            <person name="Wiley G.B."/>
            <person name="Wincker P."/>
            <person name="Xing Y."/>
            <person name="Yang L."/>
            <person name="Yao Z."/>
            <person name="Ying F."/>
            <person name="Zhai J."/>
            <person name="Zhou L."/>
            <person name="Zuber A."/>
            <person name="Denarie J."/>
            <person name="Dixon R.A."/>
            <person name="May G.D."/>
            <person name="Schwartz D.C."/>
            <person name="Rogers J."/>
            <person name="Quetier F."/>
            <person name="Town C.D."/>
            <person name="Roe B.A."/>
        </authorList>
    </citation>
    <scope>NUCLEOTIDE SEQUENCE [LARGE SCALE GENOMIC DNA]</scope>
    <source>
        <strain evidence="2">A17</strain>
        <strain evidence="3 4">cv. Jemalong A17</strain>
    </source>
</reference>
<dbReference type="EMBL" id="CM001221">
    <property type="protein sequence ID" value="KEH28213.1"/>
    <property type="molecule type" value="Genomic_DNA"/>
</dbReference>
<keyword evidence="1 2" id="KW-0812">Transmembrane</keyword>
<name>A0A072UGE6_MEDTR</name>
<reference evidence="3" key="3">
    <citation type="submission" date="2015-04" db="UniProtKB">
        <authorList>
            <consortium name="EnsemblPlants"/>
        </authorList>
    </citation>
    <scope>IDENTIFICATION</scope>
    <source>
        <strain evidence="3">cv. Jemalong A17</strain>
    </source>
</reference>
<sequence length="69" mass="7579">MTILGQTTTKRLLSLRKLEQLVFSYILLQLNPLFCICQGGFGGSSCLAMRMSENGVNCSHHVPFATTNS</sequence>
<evidence type="ECO:0000313" key="2">
    <source>
        <dbReference type="EMBL" id="KEH28213.1"/>
    </source>
</evidence>
<dbReference type="AlphaFoldDB" id="A0A072UGE6"/>
<protein>
    <submittedName>
        <fullName evidence="2">Transmembrane protein, putative</fullName>
    </submittedName>
</protein>
<keyword evidence="4" id="KW-1185">Reference proteome</keyword>
<feature type="transmembrane region" description="Helical" evidence="1">
    <location>
        <begin position="21"/>
        <end position="41"/>
    </location>
</feature>
<keyword evidence="1" id="KW-1133">Transmembrane helix</keyword>
<reference evidence="2 4" key="2">
    <citation type="journal article" date="2014" name="BMC Genomics">
        <title>An improved genome release (version Mt4.0) for the model legume Medicago truncatula.</title>
        <authorList>
            <person name="Tang H."/>
            <person name="Krishnakumar V."/>
            <person name="Bidwell S."/>
            <person name="Rosen B."/>
            <person name="Chan A."/>
            <person name="Zhou S."/>
            <person name="Gentzbittel L."/>
            <person name="Childs K.L."/>
            <person name="Yandell M."/>
            <person name="Gundlach H."/>
            <person name="Mayer K.F."/>
            <person name="Schwartz D.C."/>
            <person name="Town C.D."/>
        </authorList>
    </citation>
    <scope>GENOME REANNOTATION</scope>
    <source>
        <strain evidence="2">A17</strain>
        <strain evidence="3 4">cv. Jemalong A17</strain>
    </source>
</reference>
<gene>
    <name evidence="2" type="ordered locus">MTR_5g075875</name>
</gene>
<dbReference type="EnsemblPlants" id="KEH28213">
    <property type="protein sequence ID" value="KEH28213"/>
    <property type="gene ID" value="MTR_5g075875"/>
</dbReference>
<accession>A0A072UGE6</accession>